<gene>
    <name evidence="2" type="ORF">D0469_04940</name>
</gene>
<feature type="domain" description="Helix-turn-helix" evidence="1">
    <location>
        <begin position="56"/>
        <end position="108"/>
    </location>
</feature>
<protein>
    <submittedName>
        <fullName evidence="2">DNA-binding protein</fullName>
    </submittedName>
</protein>
<evidence type="ECO:0000313" key="3">
    <source>
        <dbReference type="Proteomes" id="UP000264541"/>
    </source>
</evidence>
<dbReference type="Pfam" id="PF12728">
    <property type="entry name" value="HTH_17"/>
    <property type="match status" value="1"/>
</dbReference>
<sequence length="188" mass="22014">MKLKSKWTQQEVNYLQENVGIMKLSSIAKKLERSEQAVLSKMKRLGISNTKAQTGYLTTYELAALLKIDPSTIRGWIANHGLQYKKRATRTKRKCYFISPEDFWKWVELNREKIDFSKIEHQSIVPEPDWVEKERANAKPSVYKVWSVKEERKLMLLFSQGCTIKEVAGQLNRSIVSVQRKFQRLESC</sequence>
<keyword evidence="3" id="KW-1185">Reference proteome</keyword>
<keyword evidence="2" id="KW-0238">DNA-binding</keyword>
<accession>A0A372LSA4</accession>
<dbReference type="AlphaFoldDB" id="A0A372LSA4"/>
<comment type="caution">
    <text evidence="2">The sequence shown here is derived from an EMBL/GenBank/DDBJ whole genome shotgun (WGS) entry which is preliminary data.</text>
</comment>
<dbReference type="InterPro" id="IPR041657">
    <property type="entry name" value="HTH_17"/>
</dbReference>
<evidence type="ECO:0000313" key="2">
    <source>
        <dbReference type="EMBL" id="RFU70797.1"/>
    </source>
</evidence>
<organism evidence="2 3">
    <name type="scientific">Peribacillus saganii</name>
    <dbReference type="NCBI Taxonomy" id="2303992"/>
    <lineage>
        <taxon>Bacteria</taxon>
        <taxon>Bacillati</taxon>
        <taxon>Bacillota</taxon>
        <taxon>Bacilli</taxon>
        <taxon>Bacillales</taxon>
        <taxon>Bacillaceae</taxon>
        <taxon>Peribacillus</taxon>
    </lineage>
</organism>
<dbReference type="GO" id="GO:0003677">
    <property type="term" value="F:DNA binding"/>
    <property type="evidence" value="ECO:0007669"/>
    <property type="project" value="UniProtKB-KW"/>
</dbReference>
<proteinExistence type="predicted"/>
<dbReference type="Proteomes" id="UP000264541">
    <property type="component" value="Unassembled WGS sequence"/>
</dbReference>
<dbReference type="EMBL" id="QVTE01000011">
    <property type="protein sequence ID" value="RFU70797.1"/>
    <property type="molecule type" value="Genomic_DNA"/>
</dbReference>
<name>A0A372LSA4_9BACI</name>
<reference evidence="2 3" key="1">
    <citation type="submission" date="2018-08" db="EMBL/GenBank/DDBJ databases">
        <title>Bacillus chawlae sp. nov., Bacillus glennii sp. nov., and Bacillus saganii sp. nov. Isolated from the Vehicle Assembly Building at Kennedy Space Center where the Viking Spacecraft were Assembled.</title>
        <authorList>
            <person name="Seuylemezian A."/>
            <person name="Vaishampayan P."/>
        </authorList>
    </citation>
    <scope>NUCLEOTIDE SEQUENCE [LARGE SCALE GENOMIC DNA]</scope>
    <source>
        <strain evidence="2 3">V47-23a</strain>
    </source>
</reference>
<evidence type="ECO:0000259" key="1">
    <source>
        <dbReference type="Pfam" id="PF12728"/>
    </source>
</evidence>